<dbReference type="PATRIC" id="fig|1429439.4.peg.1346"/>
<keyword evidence="1" id="KW-0812">Transmembrane</keyword>
<sequence length="580" mass="63827">MIVIPVLLVSLVESKLVLPAHLKHIRLHGETRRGGCTQLQERLANLLDRTFRRLYRPILERALTQRYLTVAVFLAALMIIGSVVYAGHIRSIFFPRVQSEVARATLVMPIGTHFSVTRKYVAQMAEAAESLRAQYINPATGQSIIKDILATAGSVGSGHPQSHLGRVMFEIVSPEERELPVTSSQLVRAWRKRIGSIPGAKELTFRAEIGRRGDPIDIQLIGDDLDALQQLAQRVKAHLRGYQGVFDISDSFDAGKQEVQLRLKPGAEFLGLRVADLAQQVRQGFFGAEVQRIQRGREDVRVMVRYPQAERSSFGYLDSMLVRTASGHELPFFEVADVTLRQGLADIRRVNRRWTVSVIADVNKDKANAAAINADLRDYVAELVAPYPGVRFKMAGEAQDQADSVTSLRIGLLIVLFAIYALLAIPFKSYVQPLVVMSVIPFGWAGAVLGHAIMGMSLSIFSLLGMLALTGVVVNDSLVLIDFVNRYVASGRDIDEAVRKAGEDRLRAILLTSLTTFAGLMPLMLAKSTQAQFLIPMGVSLGFGVLFATFVTLLLIPVALLILEDGVRASQAVRRLLAVD</sequence>
<dbReference type="Pfam" id="PF00873">
    <property type="entry name" value="ACR_tran"/>
    <property type="match status" value="1"/>
</dbReference>
<dbReference type="InterPro" id="IPR001036">
    <property type="entry name" value="Acrflvin-R"/>
</dbReference>
<keyword evidence="1" id="KW-0472">Membrane</keyword>
<dbReference type="Gene3D" id="1.20.1640.10">
    <property type="entry name" value="Multidrug efflux transporter AcrB transmembrane domain"/>
    <property type="match status" value="2"/>
</dbReference>
<dbReference type="Proteomes" id="UP000019140">
    <property type="component" value="Unassembled WGS sequence"/>
</dbReference>
<reference evidence="2 3" key="1">
    <citation type="journal article" date="2014" name="Nature">
        <title>An environmental bacterial taxon with a large and distinct metabolic repertoire.</title>
        <authorList>
            <person name="Wilson M.C."/>
            <person name="Mori T."/>
            <person name="Ruckert C."/>
            <person name="Uria A.R."/>
            <person name="Helf M.J."/>
            <person name="Takada K."/>
            <person name="Gernert C."/>
            <person name="Steffens U.A."/>
            <person name="Heycke N."/>
            <person name="Schmitt S."/>
            <person name="Rinke C."/>
            <person name="Helfrich E.J."/>
            <person name="Brachmann A.O."/>
            <person name="Gurgui C."/>
            <person name="Wakimoto T."/>
            <person name="Kracht M."/>
            <person name="Crusemann M."/>
            <person name="Hentschel U."/>
            <person name="Abe I."/>
            <person name="Matsunaga S."/>
            <person name="Kalinowski J."/>
            <person name="Takeyama H."/>
            <person name="Piel J."/>
        </authorList>
    </citation>
    <scope>NUCLEOTIDE SEQUENCE [LARGE SCALE GENOMIC DNA]</scope>
    <source>
        <strain evidence="3">TSY2</strain>
    </source>
</reference>
<keyword evidence="3" id="KW-1185">Reference proteome</keyword>
<comment type="caution">
    <text evidence="2">The sequence shown here is derived from an EMBL/GenBank/DDBJ whole genome shotgun (WGS) entry which is preliminary data.</text>
</comment>
<dbReference type="PANTHER" id="PTHR32063:SF33">
    <property type="entry name" value="RND SUPERFAMILY EFFLUX PUMP PERMEASE COMPONENT"/>
    <property type="match status" value="1"/>
</dbReference>
<dbReference type="GO" id="GO:0042910">
    <property type="term" value="F:xenobiotic transmembrane transporter activity"/>
    <property type="evidence" value="ECO:0007669"/>
    <property type="project" value="TreeGrafter"/>
</dbReference>
<gene>
    <name evidence="2" type="ORF">ETSY2_07870</name>
</gene>
<organism evidence="2 3">
    <name type="scientific">Candidatus Entotheonella gemina</name>
    <dbReference type="NCBI Taxonomy" id="1429439"/>
    <lineage>
        <taxon>Bacteria</taxon>
        <taxon>Pseudomonadati</taxon>
        <taxon>Nitrospinota/Tectimicrobiota group</taxon>
        <taxon>Candidatus Tectimicrobiota</taxon>
        <taxon>Candidatus Entotheonellia</taxon>
        <taxon>Candidatus Entotheonellales</taxon>
        <taxon>Candidatus Entotheonellaceae</taxon>
        <taxon>Candidatus Entotheonella</taxon>
    </lineage>
</organism>
<dbReference type="InterPro" id="IPR027463">
    <property type="entry name" value="AcrB_DN_DC_subdom"/>
</dbReference>
<evidence type="ECO:0000256" key="1">
    <source>
        <dbReference type="SAM" id="Phobius"/>
    </source>
</evidence>
<feature type="transmembrane region" description="Helical" evidence="1">
    <location>
        <begin position="67"/>
        <end position="87"/>
    </location>
</feature>
<keyword evidence="1" id="KW-1133">Transmembrane helix</keyword>
<feature type="transmembrane region" description="Helical" evidence="1">
    <location>
        <begin position="460"/>
        <end position="485"/>
    </location>
</feature>
<dbReference type="AlphaFoldDB" id="W4MDK2"/>
<dbReference type="Gene3D" id="3.30.2090.10">
    <property type="entry name" value="Multidrug efflux transporter AcrB TolC docking domain, DN and DC subdomains"/>
    <property type="match status" value="1"/>
</dbReference>
<dbReference type="SUPFAM" id="SSF82714">
    <property type="entry name" value="Multidrug efflux transporter AcrB TolC docking domain, DN and DC subdomains"/>
    <property type="match status" value="1"/>
</dbReference>
<accession>W4MDK2</accession>
<feature type="transmembrane region" description="Helical" evidence="1">
    <location>
        <begin position="408"/>
        <end position="427"/>
    </location>
</feature>
<evidence type="ECO:0000313" key="3">
    <source>
        <dbReference type="Proteomes" id="UP000019140"/>
    </source>
</evidence>
<evidence type="ECO:0000313" key="2">
    <source>
        <dbReference type="EMBL" id="ETX08011.1"/>
    </source>
</evidence>
<proteinExistence type="predicted"/>
<dbReference type="EMBL" id="AZHX01000320">
    <property type="protein sequence ID" value="ETX08011.1"/>
    <property type="molecule type" value="Genomic_DNA"/>
</dbReference>
<protein>
    <recommendedName>
        <fullName evidence="4">SSD domain-containing protein</fullName>
    </recommendedName>
</protein>
<dbReference type="Gene3D" id="3.30.70.1430">
    <property type="entry name" value="Multidrug efflux transporter AcrB pore domain"/>
    <property type="match status" value="1"/>
</dbReference>
<evidence type="ECO:0008006" key="4">
    <source>
        <dbReference type="Google" id="ProtNLM"/>
    </source>
</evidence>
<dbReference type="HOGENOM" id="CLU_002755_1_2_7"/>
<name>W4MDK2_9BACT</name>
<dbReference type="Gene3D" id="3.30.70.1440">
    <property type="entry name" value="Multidrug efflux transporter AcrB pore domain"/>
    <property type="match status" value="1"/>
</dbReference>
<dbReference type="PANTHER" id="PTHR32063">
    <property type="match status" value="1"/>
</dbReference>
<feature type="transmembrane region" description="Helical" evidence="1">
    <location>
        <begin position="537"/>
        <end position="563"/>
    </location>
</feature>
<dbReference type="SUPFAM" id="SSF82866">
    <property type="entry name" value="Multidrug efflux transporter AcrB transmembrane domain"/>
    <property type="match status" value="1"/>
</dbReference>
<dbReference type="GO" id="GO:0005886">
    <property type="term" value="C:plasma membrane"/>
    <property type="evidence" value="ECO:0007669"/>
    <property type="project" value="TreeGrafter"/>
</dbReference>
<feature type="transmembrane region" description="Helical" evidence="1">
    <location>
        <begin position="434"/>
        <end position="454"/>
    </location>
</feature>
<feature type="transmembrane region" description="Helical" evidence="1">
    <location>
        <begin position="506"/>
        <end position="525"/>
    </location>
</feature>